<evidence type="ECO:0000259" key="2">
    <source>
        <dbReference type="Pfam" id="PF11790"/>
    </source>
</evidence>
<dbReference type="SUPFAM" id="SSF51445">
    <property type="entry name" value="(Trans)glycosidases"/>
    <property type="match status" value="1"/>
</dbReference>
<organism evidence="3 4">
    <name type="scientific">Candidatus Amesbacteria bacterium GW2011_GWC2_45_19</name>
    <dbReference type="NCBI Taxonomy" id="1618366"/>
    <lineage>
        <taxon>Bacteria</taxon>
        <taxon>Candidatus Amesiibacteriota</taxon>
    </lineage>
</organism>
<evidence type="ECO:0000313" key="4">
    <source>
        <dbReference type="Proteomes" id="UP000034264"/>
    </source>
</evidence>
<dbReference type="InterPro" id="IPR017853">
    <property type="entry name" value="GH"/>
</dbReference>
<feature type="domain" description="Asl1-like glycosyl hydrolase catalytic" evidence="2">
    <location>
        <begin position="118"/>
        <end position="236"/>
    </location>
</feature>
<reference evidence="3 4" key="1">
    <citation type="journal article" date="2015" name="Nature">
        <title>rRNA introns, odd ribosomes, and small enigmatic genomes across a large radiation of phyla.</title>
        <authorList>
            <person name="Brown C.T."/>
            <person name="Hug L.A."/>
            <person name="Thomas B.C."/>
            <person name="Sharon I."/>
            <person name="Castelle C.J."/>
            <person name="Singh A."/>
            <person name="Wilkins M.J."/>
            <person name="Williams K.H."/>
            <person name="Banfield J.F."/>
        </authorList>
    </citation>
    <scope>NUCLEOTIDE SEQUENCE [LARGE SCALE GENOMIC DNA]</scope>
</reference>
<protein>
    <recommendedName>
        <fullName evidence="2">Asl1-like glycosyl hydrolase catalytic domain-containing protein</fullName>
    </recommendedName>
</protein>
<feature type="signal peptide" evidence="1">
    <location>
        <begin position="1"/>
        <end position="18"/>
    </location>
</feature>
<comment type="caution">
    <text evidence="3">The sequence shown here is derived from an EMBL/GenBank/DDBJ whole genome shotgun (WGS) entry which is preliminary data.</text>
</comment>
<dbReference type="InterPro" id="IPR003795">
    <property type="entry name" value="DUF192"/>
</dbReference>
<feature type="chain" id="PRO_5002538523" description="Asl1-like glycosyl hydrolase catalytic domain-containing protein" evidence="1">
    <location>
        <begin position="19"/>
        <end position="462"/>
    </location>
</feature>
<dbReference type="Proteomes" id="UP000034264">
    <property type="component" value="Unassembled WGS sequence"/>
</dbReference>
<dbReference type="AlphaFoldDB" id="A0A0G1M5E6"/>
<proteinExistence type="predicted"/>
<dbReference type="PANTHER" id="PTHR37953:SF1">
    <property type="entry name" value="UPF0127 PROTEIN MJ1496"/>
    <property type="match status" value="1"/>
</dbReference>
<evidence type="ECO:0000256" key="1">
    <source>
        <dbReference type="SAM" id="SignalP"/>
    </source>
</evidence>
<name>A0A0G1M5E6_9BACT</name>
<evidence type="ECO:0000313" key="3">
    <source>
        <dbReference type="EMBL" id="KKU03332.1"/>
    </source>
</evidence>
<keyword evidence="1" id="KW-0732">Signal</keyword>
<dbReference type="Pfam" id="PF11790">
    <property type="entry name" value="Glyco_hydro_cc"/>
    <property type="match status" value="1"/>
</dbReference>
<dbReference type="Gene3D" id="2.60.120.1140">
    <property type="entry name" value="Protein of unknown function DUF192"/>
    <property type="match status" value="1"/>
</dbReference>
<gene>
    <name evidence="3" type="ORF">UX05_C0002G0088</name>
</gene>
<sequence>MLKKLLLFLVISASVARAYDPTSVPNNRVGVHILDPDEISQAAKLVNSSGGDWGYVTIPMRSNDRDRDKWLRFFQNTRKLHVIPIIRLATFPDGGTWVEPNAADLIDFANFLSDMPWPTTNRYVILFNEPNHSNEWGGFIDPRAYATFILDAKNIFKSRSADFFLLSAGLDMSAPNSATSMNVLRFYSQMTFWQPLWQTFVDGFAVHVYPDSRAGIISYRKEPVGHKPVFITEVGWVGQPDLYPSALKQIWTENNIVAVTPFLLQAGAGEYAKFSLIGSPAYSGLMALPKITGSPLLADIVISPDITPTYSPPLTRSANRRFDVRGGGIGGDISKWVEIINNWFNHTGQLTLGSVTINVEIADTESKRQRGLSNRTSLPENTGMLFIFPKPGRPNFWMKDMNFPLDFIWISGGQVVQLSTNIPATQPPVTLTPDQPIDQVLEVNAGFIDKYGIKVGNEVRRR</sequence>
<dbReference type="PANTHER" id="PTHR37953">
    <property type="entry name" value="UPF0127 PROTEIN MJ1496"/>
    <property type="match status" value="1"/>
</dbReference>
<dbReference type="Gene3D" id="3.20.20.80">
    <property type="entry name" value="Glycosidases"/>
    <property type="match status" value="1"/>
</dbReference>
<dbReference type="InterPro" id="IPR038695">
    <property type="entry name" value="Saro_0823-like_sf"/>
</dbReference>
<dbReference type="InterPro" id="IPR024655">
    <property type="entry name" value="Asl1_glyco_hydro_catalytic"/>
</dbReference>
<accession>A0A0G1M5E6</accession>
<dbReference type="EMBL" id="LCKS01000002">
    <property type="protein sequence ID" value="KKU03332.1"/>
    <property type="molecule type" value="Genomic_DNA"/>
</dbReference>
<dbReference type="Pfam" id="PF02643">
    <property type="entry name" value="DUF192"/>
    <property type="match status" value="1"/>
</dbReference>